<keyword evidence="2" id="KW-1185">Reference proteome</keyword>
<gene>
    <name evidence="1" type="ORF">BDN70DRAFT_720745</name>
</gene>
<name>A0A9P6D020_9AGAR</name>
<dbReference type="AlphaFoldDB" id="A0A9P6D020"/>
<evidence type="ECO:0000313" key="2">
    <source>
        <dbReference type="Proteomes" id="UP000807469"/>
    </source>
</evidence>
<comment type="caution">
    <text evidence="1">The sequence shown here is derived from an EMBL/GenBank/DDBJ whole genome shotgun (WGS) entry which is preliminary data.</text>
</comment>
<proteinExistence type="predicted"/>
<organism evidence="1 2">
    <name type="scientific">Pholiota conissans</name>
    <dbReference type="NCBI Taxonomy" id="109636"/>
    <lineage>
        <taxon>Eukaryota</taxon>
        <taxon>Fungi</taxon>
        <taxon>Dikarya</taxon>
        <taxon>Basidiomycota</taxon>
        <taxon>Agaricomycotina</taxon>
        <taxon>Agaricomycetes</taxon>
        <taxon>Agaricomycetidae</taxon>
        <taxon>Agaricales</taxon>
        <taxon>Agaricineae</taxon>
        <taxon>Strophariaceae</taxon>
        <taxon>Pholiota</taxon>
    </lineage>
</organism>
<accession>A0A9P6D020</accession>
<dbReference type="EMBL" id="MU155224">
    <property type="protein sequence ID" value="KAF9478899.1"/>
    <property type="molecule type" value="Genomic_DNA"/>
</dbReference>
<evidence type="ECO:0000313" key="1">
    <source>
        <dbReference type="EMBL" id="KAF9478899.1"/>
    </source>
</evidence>
<dbReference type="Proteomes" id="UP000807469">
    <property type="component" value="Unassembled WGS sequence"/>
</dbReference>
<sequence length="165" mass="19109">MARSLTCNTLTSIQVLISVLKSHKESDVHSQVWLSLTFRLDIKASLPLNPHQSTHETFIRIPEFGRVIAVRRVFFSRWTTLFRIHPSTYDVDLPCLAFHICSYRRIKPYAETQDQSPSSITTKTKTSSHLLKTPRGIITSFSLEVTFRFWTYSTLHVIPSHRHVL</sequence>
<reference evidence="1" key="1">
    <citation type="submission" date="2020-11" db="EMBL/GenBank/DDBJ databases">
        <authorList>
            <consortium name="DOE Joint Genome Institute"/>
            <person name="Ahrendt S."/>
            <person name="Riley R."/>
            <person name="Andreopoulos W."/>
            <person name="Labutti K."/>
            <person name="Pangilinan J."/>
            <person name="Ruiz-Duenas F.J."/>
            <person name="Barrasa J.M."/>
            <person name="Sanchez-Garcia M."/>
            <person name="Camarero S."/>
            <person name="Miyauchi S."/>
            <person name="Serrano A."/>
            <person name="Linde D."/>
            <person name="Babiker R."/>
            <person name="Drula E."/>
            <person name="Ayuso-Fernandez I."/>
            <person name="Pacheco R."/>
            <person name="Padilla G."/>
            <person name="Ferreira P."/>
            <person name="Barriuso J."/>
            <person name="Kellner H."/>
            <person name="Castanera R."/>
            <person name="Alfaro M."/>
            <person name="Ramirez L."/>
            <person name="Pisabarro A.G."/>
            <person name="Kuo A."/>
            <person name="Tritt A."/>
            <person name="Lipzen A."/>
            <person name="He G."/>
            <person name="Yan M."/>
            <person name="Ng V."/>
            <person name="Cullen D."/>
            <person name="Martin F."/>
            <person name="Rosso M.-N."/>
            <person name="Henrissat B."/>
            <person name="Hibbett D."/>
            <person name="Martinez A.T."/>
            <person name="Grigoriev I.V."/>
        </authorList>
    </citation>
    <scope>NUCLEOTIDE SEQUENCE</scope>
    <source>
        <strain evidence="1">CIRM-BRFM 674</strain>
    </source>
</reference>
<protein>
    <submittedName>
        <fullName evidence="1">Uncharacterized protein</fullName>
    </submittedName>
</protein>